<proteinExistence type="predicted"/>
<evidence type="ECO:0000313" key="2">
    <source>
        <dbReference type="EMBL" id="CAA6810070.1"/>
    </source>
</evidence>
<keyword evidence="1" id="KW-0175">Coiled coil</keyword>
<dbReference type="AlphaFoldDB" id="A0A6S6T3L1"/>
<reference evidence="2" key="1">
    <citation type="submission" date="2020-01" db="EMBL/GenBank/DDBJ databases">
        <authorList>
            <person name="Meier V. D."/>
            <person name="Meier V D."/>
        </authorList>
    </citation>
    <scope>NUCLEOTIDE SEQUENCE</scope>
    <source>
        <strain evidence="2">HLG_WM_MAG_12</strain>
    </source>
</reference>
<evidence type="ECO:0000256" key="1">
    <source>
        <dbReference type="SAM" id="Coils"/>
    </source>
</evidence>
<evidence type="ECO:0008006" key="3">
    <source>
        <dbReference type="Google" id="ProtNLM"/>
    </source>
</evidence>
<name>A0A6S6T3L1_9BACT</name>
<protein>
    <recommendedName>
        <fullName evidence="3">C4-dicarboxylate ABC transporter</fullName>
    </recommendedName>
</protein>
<dbReference type="EMBL" id="CACVAW010000040">
    <property type="protein sequence ID" value="CAA6810070.1"/>
    <property type="molecule type" value="Genomic_DNA"/>
</dbReference>
<gene>
    <name evidence="2" type="ORF">HELGO_WM5959</name>
</gene>
<organism evidence="2">
    <name type="scientific">uncultured Campylobacterales bacterium</name>
    <dbReference type="NCBI Taxonomy" id="352960"/>
    <lineage>
        <taxon>Bacteria</taxon>
        <taxon>Pseudomonadati</taxon>
        <taxon>Campylobacterota</taxon>
        <taxon>Epsilonproteobacteria</taxon>
        <taxon>Campylobacterales</taxon>
        <taxon>environmental samples</taxon>
    </lineage>
</organism>
<accession>A0A6S6T3L1</accession>
<feature type="coiled-coil region" evidence="1">
    <location>
        <begin position="368"/>
        <end position="409"/>
    </location>
</feature>
<sequence>MVKNPNIVAFDTELDHVLRYSPNGTLQKISNLKSVKKSDFRISSLNSTKYISEVIEINRNVADEDLYDTIEVELYEELKLNYAENYKILYIENKHTEPEKSGHRVFDTFVINTIDLEEGFKDLSSEVGFVDYILPAPLIYKSLYNKQIFPKNETRVDCFITFDKNDAYLSIYKSGDFIYSKSFGYSLKRINEKISELLGQNLIGSNFYANLESYTNNESTNEIFNSYMAQVLEEAFIGVNEILSFSQRIKKIDAFSNIFISMDRNKSKIFFEHAEKYLSSKANVAELDINYKNYNFEDDTKNTLLFLNARDYISGDYPTFNVSHIQRPIPFQDRDSGKLMSVVLISILVGSLYPLGELVYSYKLQLDKTSVDRRYQELTEKKDDIKSQIQALNREKDKLHIDIKKVENIISGKQNIIDNIIKYKFEYKSRASVINNLVEYFSNSEVLIDSFEFNDTKINMEVISYKDKKITELIKTINIDNKFDVYTKRLDDNTSIYRSKMEVLINE</sequence>